<evidence type="ECO:0000259" key="10">
    <source>
        <dbReference type="SMART" id="SM01174"/>
    </source>
</evidence>
<dbReference type="SMART" id="SM01174">
    <property type="entry name" value="DUF4205"/>
    <property type="match status" value="1"/>
</dbReference>
<reference evidence="11" key="1">
    <citation type="submission" date="2025-08" db="UniProtKB">
        <authorList>
            <consortium name="Ensembl"/>
        </authorList>
    </citation>
    <scope>IDENTIFICATION</scope>
</reference>
<evidence type="ECO:0000256" key="4">
    <source>
        <dbReference type="ARBA" id="ARBA00022786"/>
    </source>
</evidence>
<comment type="function">
    <text evidence="8">Hydrolase that can remove 'Lys-48'-linked conjugated ubiquitin from proteins.</text>
</comment>
<keyword evidence="4 8" id="KW-0833">Ubl conjugation pathway</keyword>
<dbReference type="InterPro" id="IPR039785">
    <property type="entry name" value="MINY3/4"/>
</dbReference>
<reference evidence="11" key="2">
    <citation type="submission" date="2025-09" db="UniProtKB">
        <authorList>
            <consortium name="Ensembl"/>
        </authorList>
    </citation>
    <scope>IDENTIFICATION</scope>
</reference>
<feature type="domain" description="Deubiquitinating enzyme MINDY-3/4 conserved" evidence="10">
    <location>
        <begin position="281"/>
        <end position="431"/>
    </location>
</feature>
<organism evidence="11 12">
    <name type="scientific">Sander lucioperca</name>
    <name type="common">Pike-perch</name>
    <name type="synonym">Perca lucioperca</name>
    <dbReference type="NCBI Taxonomy" id="283035"/>
    <lineage>
        <taxon>Eukaryota</taxon>
        <taxon>Metazoa</taxon>
        <taxon>Chordata</taxon>
        <taxon>Craniata</taxon>
        <taxon>Vertebrata</taxon>
        <taxon>Euteleostomi</taxon>
        <taxon>Actinopterygii</taxon>
        <taxon>Neopterygii</taxon>
        <taxon>Teleostei</taxon>
        <taxon>Neoteleostei</taxon>
        <taxon>Acanthomorphata</taxon>
        <taxon>Eupercaria</taxon>
        <taxon>Perciformes</taxon>
        <taxon>Percoidei</taxon>
        <taxon>Percidae</taxon>
        <taxon>Luciopercinae</taxon>
        <taxon>Sander</taxon>
    </lineage>
</organism>
<dbReference type="Proteomes" id="UP000694568">
    <property type="component" value="Unplaced"/>
</dbReference>
<dbReference type="AlphaFoldDB" id="A0A8C9WQ42"/>
<dbReference type="Pfam" id="PF26038">
    <property type="entry name" value="Dimer_MINDY4_N"/>
    <property type="match status" value="1"/>
</dbReference>
<sequence length="435" mass="49137">TMAASVEEVSLSVVREYLSRKGLRRTIACMDEEHPRTEASINNRSHLRQILNMEGLYRNNKALNSPLKTLLEIIVKHHIEGLKNDEITCSKSDPLQSARTMSWIANSSAVSPTVMNDTQTEDSTTASVISKHVKLRYFTSVISDSLCFDFLKIDLNMYGIYFSHRSDTGEVCPSQPLTMIASSEENRKKKTSTTDSTQRSRTNRIRRGMMAGPIANDIDDDDDLRELSKVSFQRTVAEHSCAGRPMDQHTAMVGDLDQCFFRNVFAFDFLFSVFVFQQELKAVLLGSSLHCFSVEWRNQGFTFLETHDLRYGIVQKKGGPCGVLASIQAFVLKKLLFENFESSDTGLQRLRPSNTTRRMCLVLAAAEILWRAGEGKQATIAINSGQNQFTPTGHYKSRGVLEKVWRYHTLKLNKWNSVGFSRISNTSNKHSSTVF</sequence>
<gene>
    <name evidence="11" type="primary">mindy4</name>
</gene>
<evidence type="ECO:0000313" key="12">
    <source>
        <dbReference type="Proteomes" id="UP000694568"/>
    </source>
</evidence>
<dbReference type="InterPro" id="IPR025257">
    <property type="entry name" value="MINDY-3/4_CD"/>
</dbReference>
<evidence type="ECO:0000256" key="5">
    <source>
        <dbReference type="ARBA" id="ARBA00022801"/>
    </source>
</evidence>
<dbReference type="Pfam" id="PF13898">
    <property type="entry name" value="MINDY-3_4_CD"/>
    <property type="match status" value="1"/>
</dbReference>
<dbReference type="InterPro" id="IPR059022">
    <property type="entry name" value="MINDY4_N"/>
</dbReference>
<proteinExistence type="inferred from homology"/>
<dbReference type="GO" id="GO:0071108">
    <property type="term" value="P:protein K48-linked deubiquitination"/>
    <property type="evidence" value="ECO:0007669"/>
    <property type="project" value="InterPro"/>
</dbReference>
<comment type="function">
    <text evidence="7">Probable hydrolase that can remove 'Lys-48'-linked conjugated ubiquitin from proteins.</text>
</comment>
<keyword evidence="3 8" id="KW-0645">Protease</keyword>
<name>A0A8C9WQ42_SANLU</name>
<evidence type="ECO:0000256" key="9">
    <source>
        <dbReference type="SAM" id="MobiDB-lite"/>
    </source>
</evidence>
<keyword evidence="6 8" id="KW-0788">Thiol protease</keyword>
<dbReference type="Ensembl" id="ENSSLUT00000000638.1">
    <property type="protein sequence ID" value="ENSSLUP00000000592.1"/>
    <property type="gene ID" value="ENSSLUG00000000350.1"/>
</dbReference>
<dbReference type="EC" id="3.4.19.12" evidence="8"/>
<dbReference type="PANTHER" id="PTHR12473">
    <property type="entry name" value="UBIQUITIN CARBOXYL-TERMINAL HYDROLASE MINDY-4-RELATED"/>
    <property type="match status" value="1"/>
</dbReference>
<comment type="catalytic activity">
    <reaction evidence="1 8">
        <text>Thiol-dependent hydrolysis of ester, thioester, amide, peptide and isopeptide bonds formed by the C-terminal Gly of ubiquitin (a 76-residue protein attached to proteins as an intracellular targeting signal).</text>
        <dbReference type="EC" id="3.4.19.12"/>
    </reaction>
</comment>
<evidence type="ECO:0000256" key="6">
    <source>
        <dbReference type="ARBA" id="ARBA00022807"/>
    </source>
</evidence>
<dbReference type="GO" id="GO:0004843">
    <property type="term" value="F:cysteine-type deubiquitinase activity"/>
    <property type="evidence" value="ECO:0007669"/>
    <property type="project" value="UniProtKB-UniRule"/>
</dbReference>
<keyword evidence="12" id="KW-1185">Reference proteome</keyword>
<evidence type="ECO:0000313" key="11">
    <source>
        <dbReference type="Ensembl" id="ENSSLUP00000000592.1"/>
    </source>
</evidence>
<evidence type="ECO:0000256" key="3">
    <source>
        <dbReference type="ARBA" id="ARBA00022670"/>
    </source>
</evidence>
<keyword evidence="5 8" id="KW-0378">Hydrolase</keyword>
<evidence type="ECO:0000256" key="7">
    <source>
        <dbReference type="ARBA" id="ARBA00037630"/>
    </source>
</evidence>
<dbReference type="GO" id="GO:1990380">
    <property type="term" value="F:K48-linked deubiquitinase activity"/>
    <property type="evidence" value="ECO:0007669"/>
    <property type="project" value="UniProtKB-UniRule"/>
</dbReference>
<feature type="region of interest" description="Disordered" evidence="9">
    <location>
        <begin position="179"/>
        <end position="202"/>
    </location>
</feature>
<accession>A0A8C9WQ42</accession>
<protein>
    <recommendedName>
        <fullName evidence="8">Ubiquitin carboxyl-terminal hydrolase MINDY</fullName>
        <ecNumber evidence="8">3.4.19.12</ecNumber>
    </recommendedName>
</protein>
<evidence type="ECO:0000256" key="1">
    <source>
        <dbReference type="ARBA" id="ARBA00000707"/>
    </source>
</evidence>
<comment type="similarity">
    <text evidence="2 8">Belongs to the MINDY deubiquitinase family. FAM188 subfamily.</text>
</comment>
<evidence type="ECO:0000256" key="2">
    <source>
        <dbReference type="ARBA" id="ARBA00011074"/>
    </source>
</evidence>
<dbReference type="GeneTree" id="ENSGT00940000159600"/>
<dbReference type="GO" id="GO:0006508">
    <property type="term" value="P:proteolysis"/>
    <property type="evidence" value="ECO:0007669"/>
    <property type="project" value="UniProtKB-KW"/>
</dbReference>
<evidence type="ECO:0000256" key="8">
    <source>
        <dbReference type="RuleBase" id="RU367088"/>
    </source>
</evidence>
<dbReference type="PANTHER" id="PTHR12473:SF8">
    <property type="entry name" value="UBIQUITIN CARBOXYL-TERMINAL HYDROLASE MINDY-4-RELATED"/>
    <property type="match status" value="1"/>
</dbReference>